<protein>
    <submittedName>
        <fullName evidence="3">TIM barrel protein</fullName>
    </submittedName>
</protein>
<dbReference type="Pfam" id="PF01261">
    <property type="entry name" value="AP_endonuc_2"/>
    <property type="match status" value="1"/>
</dbReference>
<dbReference type="SUPFAM" id="SSF51658">
    <property type="entry name" value="Xylose isomerase-like"/>
    <property type="match status" value="1"/>
</dbReference>
<sequence>MSPSLGALDGRVAAAPISWGICEVPGWGEVMPSDRVLGEMRELGIPATELGAPGFLPEQAGDLNALLAGYGLEMIGGFVPLVLHDPAQRADALRRATEVAELFQAAGATRFVTALVQDYDWSTPVPLDAAGMAIVGEGLREVDAICAAHGLTQVLHPHVGTVVETAADVALALEHTDVQWCLDTGHLQIGGVDPVAFAREHGDRVGHVHLKDVDVATSDRVLSGELTLVEGVQAGMFRSLGEGDVAIDEAVLALEAGGYRGWYVLEQDTALTQGLPAAGTGPVDDVRTCLDYLATNVAPRLGA</sequence>
<gene>
    <name evidence="3" type="ORF">GCM10009810_00390</name>
</gene>
<dbReference type="Gene3D" id="3.20.20.150">
    <property type="entry name" value="Divalent-metal-dependent TIM barrel enzymes"/>
    <property type="match status" value="1"/>
</dbReference>
<keyword evidence="4" id="KW-1185">Reference proteome</keyword>
<organism evidence="3 4">
    <name type="scientific">Nostocoides vanveenii</name>
    <dbReference type="NCBI Taxonomy" id="330835"/>
    <lineage>
        <taxon>Bacteria</taxon>
        <taxon>Bacillati</taxon>
        <taxon>Actinomycetota</taxon>
        <taxon>Actinomycetes</taxon>
        <taxon>Micrococcales</taxon>
        <taxon>Intrasporangiaceae</taxon>
        <taxon>Nostocoides</taxon>
    </lineage>
</organism>
<dbReference type="InterPro" id="IPR013022">
    <property type="entry name" value="Xyl_isomerase-like_TIM-brl"/>
</dbReference>
<evidence type="ECO:0000313" key="3">
    <source>
        <dbReference type="EMBL" id="GAA1743506.1"/>
    </source>
</evidence>
<proteinExistence type="predicted"/>
<evidence type="ECO:0000313" key="4">
    <source>
        <dbReference type="Proteomes" id="UP001501475"/>
    </source>
</evidence>
<name>A0ABN2JYD0_9MICO</name>
<dbReference type="InterPro" id="IPR050312">
    <property type="entry name" value="IolE/XylAMocC-like"/>
</dbReference>
<accession>A0ABN2JYD0</accession>
<comment type="caution">
    <text evidence="3">The sequence shown here is derived from an EMBL/GenBank/DDBJ whole genome shotgun (WGS) entry which is preliminary data.</text>
</comment>
<evidence type="ECO:0000256" key="1">
    <source>
        <dbReference type="ARBA" id="ARBA00023277"/>
    </source>
</evidence>
<dbReference type="EMBL" id="BAAAPN010000001">
    <property type="protein sequence ID" value="GAA1743506.1"/>
    <property type="molecule type" value="Genomic_DNA"/>
</dbReference>
<reference evidence="4" key="1">
    <citation type="journal article" date="2019" name="Int. J. Syst. Evol. Microbiol.">
        <title>The Global Catalogue of Microorganisms (GCM) 10K type strain sequencing project: providing services to taxonomists for standard genome sequencing and annotation.</title>
        <authorList>
            <consortium name="The Broad Institute Genomics Platform"/>
            <consortium name="The Broad Institute Genome Sequencing Center for Infectious Disease"/>
            <person name="Wu L."/>
            <person name="Ma J."/>
        </authorList>
    </citation>
    <scope>NUCLEOTIDE SEQUENCE [LARGE SCALE GENOMIC DNA]</scope>
    <source>
        <strain evidence="4">JCM 15591</strain>
    </source>
</reference>
<evidence type="ECO:0000259" key="2">
    <source>
        <dbReference type="Pfam" id="PF01261"/>
    </source>
</evidence>
<dbReference type="PANTHER" id="PTHR12110:SF41">
    <property type="entry name" value="INOSOSE DEHYDRATASE"/>
    <property type="match status" value="1"/>
</dbReference>
<dbReference type="InterPro" id="IPR036237">
    <property type="entry name" value="Xyl_isomerase-like_sf"/>
</dbReference>
<dbReference type="RefSeq" id="WP_344060375.1">
    <property type="nucleotide sequence ID" value="NZ_BAAAPN010000001.1"/>
</dbReference>
<feature type="domain" description="Xylose isomerase-like TIM barrel" evidence="2">
    <location>
        <begin position="40"/>
        <end position="268"/>
    </location>
</feature>
<keyword evidence="1" id="KW-0119">Carbohydrate metabolism</keyword>
<dbReference type="PANTHER" id="PTHR12110">
    <property type="entry name" value="HYDROXYPYRUVATE ISOMERASE"/>
    <property type="match status" value="1"/>
</dbReference>
<dbReference type="Proteomes" id="UP001501475">
    <property type="component" value="Unassembled WGS sequence"/>
</dbReference>